<dbReference type="Proteomes" id="UP001642484">
    <property type="component" value="Unassembled WGS sequence"/>
</dbReference>
<feature type="chain" id="PRO_5045076515" evidence="1">
    <location>
        <begin position="22"/>
        <end position="259"/>
    </location>
</feature>
<name>A0ABP0NGU2_9DINO</name>
<reference evidence="2 3" key="1">
    <citation type="submission" date="2024-02" db="EMBL/GenBank/DDBJ databases">
        <authorList>
            <person name="Chen Y."/>
            <person name="Shah S."/>
            <person name="Dougan E. K."/>
            <person name="Thang M."/>
            <person name="Chan C."/>
        </authorList>
    </citation>
    <scope>NUCLEOTIDE SEQUENCE [LARGE SCALE GENOMIC DNA]</scope>
</reference>
<evidence type="ECO:0000313" key="3">
    <source>
        <dbReference type="Proteomes" id="UP001642484"/>
    </source>
</evidence>
<keyword evidence="1" id="KW-0732">Signal</keyword>
<feature type="signal peptide" evidence="1">
    <location>
        <begin position="1"/>
        <end position="21"/>
    </location>
</feature>
<gene>
    <name evidence="2" type="ORF">CCMP2556_LOCUS30898</name>
</gene>
<dbReference type="EMBL" id="CAXAMN010021729">
    <property type="protein sequence ID" value="CAK9062836.1"/>
    <property type="molecule type" value="Genomic_DNA"/>
</dbReference>
<evidence type="ECO:0000313" key="2">
    <source>
        <dbReference type="EMBL" id="CAK9062836.1"/>
    </source>
</evidence>
<comment type="caution">
    <text evidence="2">The sequence shown here is derived from an EMBL/GenBank/DDBJ whole genome shotgun (WGS) entry which is preliminary data.</text>
</comment>
<protein>
    <submittedName>
        <fullName evidence="2">Uncharacterized protein</fullName>
    </submittedName>
</protein>
<keyword evidence="3" id="KW-1185">Reference proteome</keyword>
<accession>A0ABP0NGU2</accession>
<sequence>MAVLNVQIISILVALLHPVACGQCSGAECAAVDAANDARHSLLQTATADHVHRPVAPAAAHSEDLKEVVKSTAPHANLQISTSASHVSNSSKACGKLTGGSCALTGICDDSRSAECDRTQGSMTWGQCVCPQFTCASEGKCSWSASEIRDAVGSGADNVVAKVTETAAQVPGLADAAGAVQGVWNTVSGVVGSIFGATGGCSGYVGMCWGQCSNQQQLGYTASCQWGSCQCKPGFCANNGVCEMDLSGMLKGAASNFMR</sequence>
<evidence type="ECO:0000256" key="1">
    <source>
        <dbReference type="SAM" id="SignalP"/>
    </source>
</evidence>
<proteinExistence type="predicted"/>
<organism evidence="2 3">
    <name type="scientific">Durusdinium trenchii</name>
    <dbReference type="NCBI Taxonomy" id="1381693"/>
    <lineage>
        <taxon>Eukaryota</taxon>
        <taxon>Sar</taxon>
        <taxon>Alveolata</taxon>
        <taxon>Dinophyceae</taxon>
        <taxon>Suessiales</taxon>
        <taxon>Symbiodiniaceae</taxon>
        <taxon>Durusdinium</taxon>
    </lineage>
</organism>